<dbReference type="OrthoDB" id="8971164at2"/>
<reference evidence="1 2" key="1">
    <citation type="journal article" date="2015" name="Stand. Genomic Sci.">
        <title>Genomic Encyclopedia of Bacterial and Archaeal Type Strains, Phase III: the genomes of soil and plant-associated and newly described type strains.</title>
        <authorList>
            <person name="Whitman W.B."/>
            <person name="Woyke T."/>
            <person name="Klenk H.P."/>
            <person name="Zhou Y."/>
            <person name="Lilburn T.G."/>
            <person name="Beck B.J."/>
            <person name="De Vos P."/>
            <person name="Vandamme P."/>
            <person name="Eisen J.A."/>
            <person name="Garrity G."/>
            <person name="Hugenholtz P."/>
            <person name="Kyrpides N.C."/>
        </authorList>
    </citation>
    <scope>NUCLEOTIDE SEQUENCE [LARGE SCALE GENOMIC DNA]</scope>
    <source>
        <strain evidence="1 2">ASC-9842</strain>
    </source>
</reference>
<dbReference type="AlphaFoldDB" id="A0A4Q7RS49"/>
<dbReference type="Proteomes" id="UP000291078">
    <property type="component" value="Unassembled WGS sequence"/>
</dbReference>
<sequence>MIMKILKPVGLTVDELILSLQKASSEGYGNTLAHALMGHHTGPVRSIDVVPGWGGHAQPVVLLMADDYVEESEPI</sequence>
<evidence type="ECO:0000313" key="2">
    <source>
        <dbReference type="Proteomes" id="UP000291078"/>
    </source>
</evidence>
<dbReference type="RefSeq" id="WP_130392848.1">
    <property type="nucleotide sequence ID" value="NZ_SGXM01000006.1"/>
</dbReference>
<proteinExistence type="predicted"/>
<organism evidence="1 2">
    <name type="scientific">Cupriavidus agavae</name>
    <dbReference type="NCBI Taxonomy" id="1001822"/>
    <lineage>
        <taxon>Bacteria</taxon>
        <taxon>Pseudomonadati</taxon>
        <taxon>Pseudomonadota</taxon>
        <taxon>Betaproteobacteria</taxon>
        <taxon>Burkholderiales</taxon>
        <taxon>Burkholderiaceae</taxon>
        <taxon>Cupriavidus</taxon>
    </lineage>
</organism>
<evidence type="ECO:0000313" key="1">
    <source>
        <dbReference type="EMBL" id="RZT35450.1"/>
    </source>
</evidence>
<keyword evidence="2" id="KW-1185">Reference proteome</keyword>
<accession>A0A4Q7RS49</accession>
<dbReference type="EMBL" id="SGXM01000006">
    <property type="protein sequence ID" value="RZT35450.1"/>
    <property type="molecule type" value="Genomic_DNA"/>
</dbReference>
<gene>
    <name evidence="1" type="ORF">EV147_3891</name>
</gene>
<comment type="caution">
    <text evidence="1">The sequence shown here is derived from an EMBL/GenBank/DDBJ whole genome shotgun (WGS) entry which is preliminary data.</text>
</comment>
<name>A0A4Q7RS49_9BURK</name>
<protein>
    <submittedName>
        <fullName evidence="1">Uncharacterized protein</fullName>
    </submittedName>
</protein>